<evidence type="ECO:0000313" key="6">
    <source>
        <dbReference type="Proteomes" id="UP001530377"/>
    </source>
</evidence>
<proteinExistence type="predicted"/>
<dbReference type="InterPro" id="IPR006843">
    <property type="entry name" value="PAP/fibrillin_dom"/>
</dbReference>
<feature type="signal peptide" evidence="3">
    <location>
        <begin position="1"/>
        <end position="17"/>
    </location>
</feature>
<accession>A0ABD3RHA5</accession>
<feature type="domain" description="Plastid lipid-associated protein/fibrillin conserved" evidence="4">
    <location>
        <begin position="73"/>
        <end position="179"/>
    </location>
</feature>
<reference evidence="5 6" key="1">
    <citation type="submission" date="2024-10" db="EMBL/GenBank/DDBJ databases">
        <title>Updated reference genomes for cyclostephanoid diatoms.</title>
        <authorList>
            <person name="Roberts W.R."/>
            <person name="Alverson A.J."/>
        </authorList>
    </citation>
    <scope>NUCLEOTIDE SEQUENCE [LARGE SCALE GENOMIC DNA]</scope>
    <source>
        <strain evidence="5 6">AJA228-03</strain>
    </source>
</reference>
<dbReference type="AlphaFoldDB" id="A0ABD3RHA5"/>
<evidence type="ECO:0000256" key="3">
    <source>
        <dbReference type="SAM" id="SignalP"/>
    </source>
</evidence>
<keyword evidence="6" id="KW-1185">Reference proteome</keyword>
<comment type="subcellular location">
    <subcellularLocation>
        <location evidence="1">Plastid</location>
    </subcellularLocation>
</comment>
<protein>
    <recommendedName>
        <fullName evidence="4">Plastid lipid-associated protein/fibrillin conserved domain-containing protein</fullName>
    </recommendedName>
</protein>
<evidence type="ECO:0000256" key="1">
    <source>
        <dbReference type="ARBA" id="ARBA00004474"/>
    </source>
</evidence>
<dbReference type="GO" id="GO:0009536">
    <property type="term" value="C:plastid"/>
    <property type="evidence" value="ECO:0007669"/>
    <property type="project" value="UniProtKB-SubCell"/>
</dbReference>
<evidence type="ECO:0000259" key="4">
    <source>
        <dbReference type="Pfam" id="PF04755"/>
    </source>
</evidence>
<gene>
    <name evidence="5" type="ORF">ACHAXA_009491</name>
</gene>
<sequence length="221" mass="24844">MHVRLFVFIHVLSIATSSSISTNKAPASAWKIFVDTLFSSSSGVDAALVTSKLRVDLKRRLWEECRVSIGRNTPEIRRRVESIIDELAPLNPTPKTARSSLLRRGWALEWTTEREINFFLEWGIGKLITQTLDGDTLANYIPFVGGSGGFGVMGRISVDKGMEGSMRTTFKFERANLDLGRWGEYSFPPVGEGWFDTIYLDDDMRIDTNSRNDILICSALD</sequence>
<dbReference type="EMBL" id="JALLPB020000241">
    <property type="protein sequence ID" value="KAL3811717.1"/>
    <property type="molecule type" value="Genomic_DNA"/>
</dbReference>
<organism evidence="5 6">
    <name type="scientific">Cyclostephanos tholiformis</name>
    <dbReference type="NCBI Taxonomy" id="382380"/>
    <lineage>
        <taxon>Eukaryota</taxon>
        <taxon>Sar</taxon>
        <taxon>Stramenopiles</taxon>
        <taxon>Ochrophyta</taxon>
        <taxon>Bacillariophyta</taxon>
        <taxon>Coscinodiscophyceae</taxon>
        <taxon>Thalassiosirophycidae</taxon>
        <taxon>Stephanodiscales</taxon>
        <taxon>Stephanodiscaceae</taxon>
        <taxon>Cyclostephanos</taxon>
    </lineage>
</organism>
<name>A0ABD3RHA5_9STRA</name>
<evidence type="ECO:0000313" key="5">
    <source>
        <dbReference type="EMBL" id="KAL3811717.1"/>
    </source>
</evidence>
<keyword evidence="3" id="KW-0732">Signal</keyword>
<comment type="caution">
    <text evidence="5">The sequence shown here is derived from an EMBL/GenBank/DDBJ whole genome shotgun (WGS) entry which is preliminary data.</text>
</comment>
<dbReference type="Proteomes" id="UP001530377">
    <property type="component" value="Unassembled WGS sequence"/>
</dbReference>
<keyword evidence="2" id="KW-0934">Plastid</keyword>
<feature type="chain" id="PRO_5044752997" description="Plastid lipid-associated protein/fibrillin conserved domain-containing protein" evidence="3">
    <location>
        <begin position="18"/>
        <end position="221"/>
    </location>
</feature>
<evidence type="ECO:0000256" key="2">
    <source>
        <dbReference type="ARBA" id="ARBA00022640"/>
    </source>
</evidence>
<dbReference type="Pfam" id="PF04755">
    <property type="entry name" value="PAP_fibrillin"/>
    <property type="match status" value="1"/>
</dbReference>